<evidence type="ECO:0000313" key="3">
    <source>
        <dbReference type="Proteomes" id="UP000008782"/>
    </source>
</evidence>
<proteinExistence type="predicted"/>
<dbReference type="EMBL" id="GG697332">
    <property type="protein sequence ID" value="EFQ25749.1"/>
    <property type="molecule type" value="Genomic_DNA"/>
</dbReference>
<feature type="region of interest" description="Disordered" evidence="1">
    <location>
        <begin position="21"/>
        <end position="174"/>
    </location>
</feature>
<feature type="compositionally biased region" description="Polar residues" evidence="1">
    <location>
        <begin position="26"/>
        <end position="35"/>
    </location>
</feature>
<dbReference type="eggNOG" id="ENOG502R6PT">
    <property type="taxonomic scope" value="Eukaryota"/>
</dbReference>
<gene>
    <name evidence="2" type="ORF">GLRG_00893</name>
</gene>
<organism evidence="3">
    <name type="scientific">Colletotrichum graminicola (strain M1.001 / M2 / FGSC 10212)</name>
    <name type="common">Maize anthracnose fungus</name>
    <name type="synonym">Glomerella graminicola</name>
    <dbReference type="NCBI Taxonomy" id="645133"/>
    <lineage>
        <taxon>Eukaryota</taxon>
        <taxon>Fungi</taxon>
        <taxon>Dikarya</taxon>
        <taxon>Ascomycota</taxon>
        <taxon>Pezizomycotina</taxon>
        <taxon>Sordariomycetes</taxon>
        <taxon>Hypocreomycetidae</taxon>
        <taxon>Glomerellales</taxon>
        <taxon>Glomerellaceae</taxon>
        <taxon>Colletotrichum</taxon>
        <taxon>Colletotrichum graminicola species complex</taxon>
    </lineage>
</organism>
<dbReference type="HOGENOM" id="CLU_1539921_0_0_1"/>
<evidence type="ECO:0000256" key="1">
    <source>
        <dbReference type="SAM" id="MobiDB-lite"/>
    </source>
</evidence>
<protein>
    <submittedName>
        <fullName evidence="2">Uncharacterized protein</fullName>
    </submittedName>
</protein>
<accession>E3Q3Z7</accession>
<dbReference type="OrthoDB" id="10508603at2759"/>
<name>E3Q3Z7_COLGM</name>
<sequence>MSLSTPYSYSQFSHEMELDDPVAYSPSFSSPQTLPSEMDLDEEPSSYSSSEAFQTPFPSEKRGSYHPSCSNGRPKSPFTGERSQKCQRSKNNKANTETKVRSHRSGEKQVGKSENQKQKPESAEKPKPKGQQRKQQPRQLKQNRGLQRAGAKEKKPVNPFLVSRASVNSQGQRH</sequence>
<dbReference type="Proteomes" id="UP000008782">
    <property type="component" value="Unassembled WGS sequence"/>
</dbReference>
<feature type="compositionally biased region" description="Polar residues" evidence="1">
    <location>
        <begin position="45"/>
        <end position="57"/>
    </location>
</feature>
<dbReference type="RefSeq" id="XP_008089769.1">
    <property type="nucleotide sequence ID" value="XM_008091578.1"/>
</dbReference>
<evidence type="ECO:0000313" key="2">
    <source>
        <dbReference type="EMBL" id="EFQ25749.1"/>
    </source>
</evidence>
<feature type="compositionally biased region" description="Polar residues" evidence="1">
    <location>
        <begin position="165"/>
        <end position="174"/>
    </location>
</feature>
<dbReference type="GeneID" id="24406258"/>
<dbReference type="AlphaFoldDB" id="E3Q3Z7"/>
<dbReference type="VEuPathDB" id="FungiDB:GLRG_00893"/>
<feature type="compositionally biased region" description="Basic and acidic residues" evidence="1">
    <location>
        <begin position="96"/>
        <end position="127"/>
    </location>
</feature>
<reference evidence="3" key="1">
    <citation type="journal article" date="2012" name="Nat. Genet.">
        <title>Lifestyle transitions in plant pathogenic Colletotrichum fungi deciphered by genome and transcriptome analyses.</title>
        <authorList>
            <person name="O'Connell R.J."/>
            <person name="Thon M.R."/>
            <person name="Hacquard S."/>
            <person name="Amyotte S.G."/>
            <person name="Kleemann J."/>
            <person name="Torres M.F."/>
            <person name="Damm U."/>
            <person name="Buiate E.A."/>
            <person name="Epstein L."/>
            <person name="Alkan N."/>
            <person name="Altmueller J."/>
            <person name="Alvarado-Balderrama L."/>
            <person name="Bauser C.A."/>
            <person name="Becker C."/>
            <person name="Birren B.W."/>
            <person name="Chen Z."/>
            <person name="Choi J."/>
            <person name="Crouch J.A."/>
            <person name="Duvick J.P."/>
            <person name="Farman M.A."/>
            <person name="Gan P."/>
            <person name="Heiman D."/>
            <person name="Henrissat B."/>
            <person name="Howard R.J."/>
            <person name="Kabbage M."/>
            <person name="Koch C."/>
            <person name="Kracher B."/>
            <person name="Kubo Y."/>
            <person name="Law A.D."/>
            <person name="Lebrun M.-H."/>
            <person name="Lee Y.-H."/>
            <person name="Miyara I."/>
            <person name="Moore N."/>
            <person name="Neumann U."/>
            <person name="Nordstroem K."/>
            <person name="Panaccione D.G."/>
            <person name="Panstruga R."/>
            <person name="Place M."/>
            <person name="Proctor R.H."/>
            <person name="Prusky D."/>
            <person name="Rech G."/>
            <person name="Reinhardt R."/>
            <person name="Rollins J.A."/>
            <person name="Rounsley S."/>
            <person name="Schardl C.L."/>
            <person name="Schwartz D.C."/>
            <person name="Shenoy N."/>
            <person name="Shirasu K."/>
            <person name="Sikhakolli U.R."/>
            <person name="Stueber K."/>
            <person name="Sukno S.A."/>
            <person name="Sweigard J.A."/>
            <person name="Takano Y."/>
            <person name="Takahara H."/>
            <person name="Trail F."/>
            <person name="van der Does H.C."/>
            <person name="Voll L.M."/>
            <person name="Will I."/>
            <person name="Young S."/>
            <person name="Zeng Q."/>
            <person name="Zhang J."/>
            <person name="Zhou S."/>
            <person name="Dickman M.B."/>
            <person name="Schulze-Lefert P."/>
            <person name="Ver Loren van Themaat E."/>
            <person name="Ma L.-J."/>
            <person name="Vaillancourt L.J."/>
        </authorList>
    </citation>
    <scope>NUCLEOTIDE SEQUENCE [LARGE SCALE GENOMIC DNA]</scope>
    <source>
        <strain evidence="3">M1.001 / M2 / FGSC 10212</strain>
    </source>
</reference>
<keyword evidence="3" id="KW-1185">Reference proteome</keyword>